<dbReference type="InterPro" id="IPR002347">
    <property type="entry name" value="SDR_fam"/>
</dbReference>
<dbReference type="PANTHER" id="PTHR44196:SF3">
    <property type="entry name" value="SHORT CHAIN DEHYDROGENASE FAMILY PROTEIN"/>
    <property type="match status" value="1"/>
</dbReference>
<dbReference type="AlphaFoldDB" id="A0AA37NK85"/>
<dbReference type="SUPFAM" id="SSF51735">
    <property type="entry name" value="NAD(P)-binding Rossmann-fold domains"/>
    <property type="match status" value="1"/>
</dbReference>
<keyword evidence="2" id="KW-0560">Oxidoreductase</keyword>
<protein>
    <submittedName>
        <fullName evidence="3">Oxidoreductase</fullName>
    </submittedName>
</protein>
<proteinExistence type="inferred from homology"/>
<name>A0AA37NK85_9BACT</name>
<dbReference type="Pfam" id="PF00106">
    <property type="entry name" value="adh_short"/>
    <property type="match status" value="1"/>
</dbReference>
<accession>A0AA37NK85</accession>
<dbReference type="EMBL" id="BQOL01000001">
    <property type="protein sequence ID" value="GKI17531.1"/>
    <property type="molecule type" value="Genomic_DNA"/>
</dbReference>
<dbReference type="Gene3D" id="3.40.50.720">
    <property type="entry name" value="NAD(P)-binding Rossmann-like Domain"/>
    <property type="match status" value="1"/>
</dbReference>
<dbReference type="RefSeq" id="WP_009598360.1">
    <property type="nucleotide sequence ID" value="NZ_AP025581.1"/>
</dbReference>
<dbReference type="PRINTS" id="PR00081">
    <property type="entry name" value="GDHRDH"/>
</dbReference>
<evidence type="ECO:0000256" key="2">
    <source>
        <dbReference type="ARBA" id="ARBA00023002"/>
    </source>
</evidence>
<dbReference type="GO" id="GO:0016020">
    <property type="term" value="C:membrane"/>
    <property type="evidence" value="ECO:0007669"/>
    <property type="project" value="TreeGrafter"/>
</dbReference>
<dbReference type="PANTHER" id="PTHR44196">
    <property type="entry name" value="DEHYDROGENASE/REDUCTASE SDR FAMILY MEMBER 7B"/>
    <property type="match status" value="1"/>
</dbReference>
<organism evidence="3 4">
    <name type="scientific">Alistipes finegoldii</name>
    <dbReference type="NCBI Taxonomy" id="214856"/>
    <lineage>
        <taxon>Bacteria</taxon>
        <taxon>Pseudomonadati</taxon>
        <taxon>Bacteroidota</taxon>
        <taxon>Bacteroidia</taxon>
        <taxon>Bacteroidales</taxon>
        <taxon>Rikenellaceae</taxon>
        <taxon>Alistipes</taxon>
    </lineage>
</organism>
<dbReference type="Proteomes" id="UP001055105">
    <property type="component" value="Unassembled WGS sequence"/>
</dbReference>
<reference evidence="3" key="1">
    <citation type="submission" date="2022-01" db="EMBL/GenBank/DDBJ databases">
        <title>Novel bile acid biosynthetic pathways are enriched in the microbiome of centenarians.</title>
        <authorList>
            <person name="Sato Y."/>
            <person name="Atarashi K."/>
            <person name="Plichta R.D."/>
            <person name="Arai Y."/>
            <person name="Sasajima S."/>
            <person name="Kearney M.S."/>
            <person name="Suda W."/>
            <person name="Takeshita K."/>
            <person name="Sasaki T."/>
            <person name="Okamoto S."/>
            <person name="Skelly N.A."/>
            <person name="Okamura Y."/>
            <person name="Vlamakis H."/>
            <person name="Li Y."/>
            <person name="Tanoue T."/>
            <person name="Takei H."/>
            <person name="Nittono H."/>
            <person name="Narushima S."/>
            <person name="Irie J."/>
            <person name="Itoh H."/>
            <person name="Moriya K."/>
            <person name="Sugiura Y."/>
            <person name="Suematsu M."/>
            <person name="Moritoki N."/>
            <person name="Shibata S."/>
            <person name="Littman R.D."/>
            <person name="Fischbach A.M."/>
            <person name="Uwamino Y."/>
            <person name="Inoue T."/>
            <person name="Honda A."/>
            <person name="Hattori M."/>
            <person name="Murai T."/>
            <person name="Xavier J.R."/>
            <person name="Hirose N."/>
            <person name="Honda K."/>
        </authorList>
    </citation>
    <scope>NUCLEOTIDE SEQUENCE</scope>
    <source>
        <strain evidence="3">CE91-St16</strain>
    </source>
</reference>
<evidence type="ECO:0000256" key="1">
    <source>
        <dbReference type="ARBA" id="ARBA00006484"/>
    </source>
</evidence>
<comment type="similarity">
    <text evidence="1">Belongs to the short-chain dehydrogenases/reductases (SDR) family.</text>
</comment>
<dbReference type="InterPro" id="IPR036291">
    <property type="entry name" value="NAD(P)-bd_dom_sf"/>
</dbReference>
<comment type="caution">
    <text evidence="3">The sequence shown here is derived from an EMBL/GenBank/DDBJ whole genome shotgun (WGS) entry which is preliminary data.</text>
</comment>
<evidence type="ECO:0000313" key="4">
    <source>
        <dbReference type="Proteomes" id="UP001055105"/>
    </source>
</evidence>
<gene>
    <name evidence="3" type="ORF">CE91St16_04390</name>
</gene>
<dbReference type="GO" id="GO:0016491">
    <property type="term" value="F:oxidoreductase activity"/>
    <property type="evidence" value="ECO:0007669"/>
    <property type="project" value="UniProtKB-KW"/>
</dbReference>
<sequence>MKRIVIVGATSGIGLEVAKLCIQAGWQIGAAGRREEALEKLRTQAPDLIVTESLDITRDDAPEHLSRLIDKLGGMDIYLHCSGIGKRNTELHPDIEIDTLRTNGEGFVRMVTAAFGYFRAHGGGHLAVISSIAGTKGLGSAPAYSATKRMQNTYIDALAQLAHMEKLNIRFTDIRPGFVATPLLAGDGHYPMLMQVGKVAARIMKVLKRQRRRVVIDRRYAVMVFFWKMIPEWLWERLNIRKND</sequence>
<evidence type="ECO:0000313" key="3">
    <source>
        <dbReference type="EMBL" id="GKI17531.1"/>
    </source>
</evidence>